<gene>
    <name evidence="2" type="ORF">F5897_000277</name>
</gene>
<organism evidence="2 3">
    <name type="scientific">Canibacter oris</name>
    <dbReference type="NCBI Taxonomy" id="1365628"/>
    <lineage>
        <taxon>Bacteria</taxon>
        <taxon>Bacillati</taxon>
        <taxon>Actinomycetota</taxon>
        <taxon>Actinomycetes</taxon>
        <taxon>Micrococcales</taxon>
        <taxon>Microbacteriaceae</taxon>
        <taxon>Canibacter</taxon>
    </lineage>
</organism>
<keyword evidence="1" id="KW-0472">Membrane</keyword>
<name>A0A840DH17_9MICO</name>
<keyword evidence="1" id="KW-1133">Transmembrane helix</keyword>
<sequence length="120" mass="12925">MVEWFTIAQMGAAALLLFACLGAAALRRQPNDLTMGLTLLVTVGLLAQVVVALVAPAVGNPASGDLLEFWMYLLVAVALPIGAGVWALIDRSSWAHLILALVAFSLIVMEYRMMVIWGLW</sequence>
<feature type="transmembrane region" description="Helical" evidence="1">
    <location>
        <begin position="33"/>
        <end position="57"/>
    </location>
</feature>
<feature type="transmembrane region" description="Helical" evidence="1">
    <location>
        <begin position="96"/>
        <end position="119"/>
    </location>
</feature>
<dbReference type="RefSeq" id="WP_183304218.1">
    <property type="nucleotide sequence ID" value="NZ_JACIFD010000002.1"/>
</dbReference>
<feature type="transmembrane region" description="Helical" evidence="1">
    <location>
        <begin position="69"/>
        <end position="89"/>
    </location>
</feature>
<dbReference type="AlphaFoldDB" id="A0A840DH17"/>
<protein>
    <submittedName>
        <fullName evidence="2">Zinc transporter ZupT</fullName>
    </submittedName>
</protein>
<accession>A0A840DH17</accession>
<evidence type="ECO:0000313" key="2">
    <source>
        <dbReference type="EMBL" id="MBB4070993.1"/>
    </source>
</evidence>
<keyword evidence="1" id="KW-0812">Transmembrane</keyword>
<proteinExistence type="predicted"/>
<feature type="transmembrane region" description="Helical" evidence="1">
    <location>
        <begin position="6"/>
        <end position="26"/>
    </location>
</feature>
<evidence type="ECO:0000313" key="3">
    <source>
        <dbReference type="Proteomes" id="UP000571183"/>
    </source>
</evidence>
<dbReference type="Proteomes" id="UP000571183">
    <property type="component" value="Unassembled WGS sequence"/>
</dbReference>
<dbReference type="EMBL" id="JACIFD010000002">
    <property type="protein sequence ID" value="MBB4070993.1"/>
    <property type="molecule type" value="Genomic_DNA"/>
</dbReference>
<comment type="caution">
    <text evidence="2">The sequence shown here is derived from an EMBL/GenBank/DDBJ whole genome shotgun (WGS) entry which is preliminary data.</text>
</comment>
<evidence type="ECO:0000256" key="1">
    <source>
        <dbReference type="SAM" id="Phobius"/>
    </source>
</evidence>
<reference evidence="2" key="1">
    <citation type="submission" date="2020-08" db="EMBL/GenBank/DDBJ databases">
        <title>Sequencing the genomes of 1000 actinobacteria strains.</title>
        <authorList>
            <person name="Klenk H.-P."/>
        </authorList>
    </citation>
    <scope>NUCLEOTIDE SEQUENCE [LARGE SCALE GENOMIC DNA]</scope>
    <source>
        <strain evidence="2">DSM 27064</strain>
    </source>
</reference>
<keyword evidence="3" id="KW-1185">Reference proteome</keyword>